<sequence length="117" mass="12772">MSTWSPPEKPSGVIVTEKVLESFNCPRVPQPLTVPNYKIHSPWWGCDAASTTMLEISIRISSLRLDLFVHGRGSDWFSSSTSLRFNKRLGIEVGVGSVVARVFLVYLRFGGAAGGGC</sequence>
<dbReference type="AlphaFoldDB" id="A0AAW2VRL3"/>
<comment type="caution">
    <text evidence="1">The sequence shown here is derived from an EMBL/GenBank/DDBJ whole genome shotgun (WGS) entry which is preliminary data.</text>
</comment>
<evidence type="ECO:0000313" key="1">
    <source>
        <dbReference type="EMBL" id="KAL0431435.1"/>
    </source>
</evidence>
<proteinExistence type="predicted"/>
<accession>A0AAW2VRL3</accession>
<dbReference type="EMBL" id="JACGWJ010000003">
    <property type="protein sequence ID" value="KAL0431435.1"/>
    <property type="molecule type" value="Genomic_DNA"/>
</dbReference>
<reference evidence="1" key="2">
    <citation type="journal article" date="2024" name="Plant">
        <title>Genomic evolution and insights into agronomic trait innovations of Sesamum species.</title>
        <authorList>
            <person name="Miao H."/>
            <person name="Wang L."/>
            <person name="Qu L."/>
            <person name="Liu H."/>
            <person name="Sun Y."/>
            <person name="Le M."/>
            <person name="Wang Q."/>
            <person name="Wei S."/>
            <person name="Zheng Y."/>
            <person name="Lin W."/>
            <person name="Duan Y."/>
            <person name="Cao H."/>
            <person name="Xiong S."/>
            <person name="Wang X."/>
            <person name="Wei L."/>
            <person name="Li C."/>
            <person name="Ma Q."/>
            <person name="Ju M."/>
            <person name="Zhao R."/>
            <person name="Li G."/>
            <person name="Mu C."/>
            <person name="Tian Q."/>
            <person name="Mei H."/>
            <person name="Zhang T."/>
            <person name="Gao T."/>
            <person name="Zhang H."/>
        </authorList>
    </citation>
    <scope>NUCLEOTIDE SEQUENCE</scope>
    <source>
        <strain evidence="1">G02</strain>
    </source>
</reference>
<protein>
    <submittedName>
        <fullName evidence="1">Uncharacterized protein</fullName>
    </submittedName>
</protein>
<gene>
    <name evidence="1" type="ORF">Sradi_0769500</name>
</gene>
<name>A0AAW2VRL3_SESRA</name>
<organism evidence="1">
    <name type="scientific">Sesamum radiatum</name>
    <name type="common">Black benniseed</name>
    <dbReference type="NCBI Taxonomy" id="300843"/>
    <lineage>
        <taxon>Eukaryota</taxon>
        <taxon>Viridiplantae</taxon>
        <taxon>Streptophyta</taxon>
        <taxon>Embryophyta</taxon>
        <taxon>Tracheophyta</taxon>
        <taxon>Spermatophyta</taxon>
        <taxon>Magnoliopsida</taxon>
        <taxon>eudicotyledons</taxon>
        <taxon>Gunneridae</taxon>
        <taxon>Pentapetalae</taxon>
        <taxon>asterids</taxon>
        <taxon>lamiids</taxon>
        <taxon>Lamiales</taxon>
        <taxon>Pedaliaceae</taxon>
        <taxon>Sesamum</taxon>
    </lineage>
</organism>
<reference evidence="1" key="1">
    <citation type="submission" date="2020-06" db="EMBL/GenBank/DDBJ databases">
        <authorList>
            <person name="Li T."/>
            <person name="Hu X."/>
            <person name="Zhang T."/>
            <person name="Song X."/>
            <person name="Zhang H."/>
            <person name="Dai N."/>
            <person name="Sheng W."/>
            <person name="Hou X."/>
            <person name="Wei L."/>
        </authorList>
    </citation>
    <scope>NUCLEOTIDE SEQUENCE</scope>
    <source>
        <strain evidence="1">G02</strain>
        <tissue evidence="1">Leaf</tissue>
    </source>
</reference>